<keyword evidence="1" id="KW-0812">Transmembrane</keyword>
<proteinExistence type="predicted"/>
<keyword evidence="1" id="KW-1133">Transmembrane helix</keyword>
<dbReference type="EMBL" id="GGEC01091870">
    <property type="protein sequence ID" value="MBX72354.1"/>
    <property type="molecule type" value="Transcribed_RNA"/>
</dbReference>
<feature type="transmembrane region" description="Helical" evidence="1">
    <location>
        <begin position="6"/>
        <end position="26"/>
    </location>
</feature>
<evidence type="ECO:0000313" key="2">
    <source>
        <dbReference type="EMBL" id="MBX72354.1"/>
    </source>
</evidence>
<protein>
    <submittedName>
        <fullName evidence="2">Uncharacterized protein</fullName>
    </submittedName>
</protein>
<name>A0A2P2QZM4_RHIMU</name>
<reference evidence="2" key="1">
    <citation type="submission" date="2018-02" db="EMBL/GenBank/DDBJ databases">
        <title>Rhizophora mucronata_Transcriptome.</title>
        <authorList>
            <person name="Meera S.P."/>
            <person name="Sreeshan A."/>
            <person name="Augustine A."/>
        </authorList>
    </citation>
    <scope>NUCLEOTIDE SEQUENCE</scope>
    <source>
        <tissue evidence="2">Leaf</tissue>
    </source>
</reference>
<dbReference type="AlphaFoldDB" id="A0A2P2QZM4"/>
<evidence type="ECO:0000256" key="1">
    <source>
        <dbReference type="SAM" id="Phobius"/>
    </source>
</evidence>
<accession>A0A2P2QZM4</accession>
<sequence length="43" mass="5156">MLFTEIMINALLILPWWFLIVSPGLLYRLSIMNFELCFFFSLV</sequence>
<organism evidence="2">
    <name type="scientific">Rhizophora mucronata</name>
    <name type="common">Asiatic mangrove</name>
    <dbReference type="NCBI Taxonomy" id="61149"/>
    <lineage>
        <taxon>Eukaryota</taxon>
        <taxon>Viridiplantae</taxon>
        <taxon>Streptophyta</taxon>
        <taxon>Embryophyta</taxon>
        <taxon>Tracheophyta</taxon>
        <taxon>Spermatophyta</taxon>
        <taxon>Magnoliopsida</taxon>
        <taxon>eudicotyledons</taxon>
        <taxon>Gunneridae</taxon>
        <taxon>Pentapetalae</taxon>
        <taxon>rosids</taxon>
        <taxon>fabids</taxon>
        <taxon>Malpighiales</taxon>
        <taxon>Rhizophoraceae</taxon>
        <taxon>Rhizophora</taxon>
    </lineage>
</organism>
<keyword evidence="1" id="KW-0472">Membrane</keyword>